<organism evidence="2 3">
    <name type="scientific">Synaphobranchus kaupii</name>
    <name type="common">Kaup's arrowtooth eel</name>
    <dbReference type="NCBI Taxonomy" id="118154"/>
    <lineage>
        <taxon>Eukaryota</taxon>
        <taxon>Metazoa</taxon>
        <taxon>Chordata</taxon>
        <taxon>Craniata</taxon>
        <taxon>Vertebrata</taxon>
        <taxon>Euteleostomi</taxon>
        <taxon>Actinopterygii</taxon>
        <taxon>Neopterygii</taxon>
        <taxon>Teleostei</taxon>
        <taxon>Anguilliformes</taxon>
        <taxon>Synaphobranchidae</taxon>
        <taxon>Synaphobranchus</taxon>
    </lineage>
</organism>
<name>A0A9Q1EW34_SYNKA</name>
<keyword evidence="3" id="KW-1185">Reference proteome</keyword>
<evidence type="ECO:0000313" key="3">
    <source>
        <dbReference type="Proteomes" id="UP001152622"/>
    </source>
</evidence>
<evidence type="ECO:0000313" key="2">
    <source>
        <dbReference type="EMBL" id="KAJ8346099.1"/>
    </source>
</evidence>
<comment type="caution">
    <text evidence="2">The sequence shown here is derived from an EMBL/GenBank/DDBJ whole genome shotgun (WGS) entry which is preliminary data.</text>
</comment>
<proteinExistence type="predicted"/>
<feature type="compositionally biased region" description="Polar residues" evidence="1">
    <location>
        <begin position="27"/>
        <end position="50"/>
    </location>
</feature>
<reference evidence="2" key="1">
    <citation type="journal article" date="2023" name="Science">
        <title>Genome structures resolve the early diversification of teleost fishes.</title>
        <authorList>
            <person name="Parey E."/>
            <person name="Louis A."/>
            <person name="Montfort J."/>
            <person name="Bouchez O."/>
            <person name="Roques C."/>
            <person name="Iampietro C."/>
            <person name="Lluch J."/>
            <person name="Castinel A."/>
            <person name="Donnadieu C."/>
            <person name="Desvignes T."/>
            <person name="Floi Bucao C."/>
            <person name="Jouanno E."/>
            <person name="Wen M."/>
            <person name="Mejri S."/>
            <person name="Dirks R."/>
            <person name="Jansen H."/>
            <person name="Henkel C."/>
            <person name="Chen W.J."/>
            <person name="Zahm M."/>
            <person name="Cabau C."/>
            <person name="Klopp C."/>
            <person name="Thompson A.W."/>
            <person name="Robinson-Rechavi M."/>
            <person name="Braasch I."/>
            <person name="Lecointre G."/>
            <person name="Bobe J."/>
            <person name="Postlethwait J.H."/>
            <person name="Berthelot C."/>
            <person name="Roest Crollius H."/>
            <person name="Guiguen Y."/>
        </authorList>
    </citation>
    <scope>NUCLEOTIDE SEQUENCE</scope>
    <source>
        <strain evidence="2">WJC10195</strain>
    </source>
</reference>
<feature type="region of interest" description="Disordered" evidence="1">
    <location>
        <begin position="15"/>
        <end position="52"/>
    </location>
</feature>
<dbReference type="Proteomes" id="UP001152622">
    <property type="component" value="Chromosome 12"/>
</dbReference>
<gene>
    <name evidence="2" type="ORF">SKAU_G00302920</name>
</gene>
<dbReference type="AlphaFoldDB" id="A0A9Q1EW34"/>
<sequence length="92" mass="10470">MLIITMVKLQEKPQPISREAWDVTEPAQGSSTETGPASSDGRSCDRTSTSAERHKLDRAAIWSAQSELWKLTQRWLTLRFFLENAPLCRMYG</sequence>
<accession>A0A9Q1EW34</accession>
<dbReference type="EMBL" id="JAINUF010000012">
    <property type="protein sequence ID" value="KAJ8346099.1"/>
    <property type="molecule type" value="Genomic_DNA"/>
</dbReference>
<protein>
    <submittedName>
        <fullName evidence="2">Uncharacterized protein</fullName>
    </submittedName>
</protein>
<evidence type="ECO:0000256" key="1">
    <source>
        <dbReference type="SAM" id="MobiDB-lite"/>
    </source>
</evidence>